<name>A0A9E7JDW2_9LILI</name>
<proteinExistence type="predicted"/>
<dbReference type="EMBL" id="CP097502">
    <property type="protein sequence ID" value="URD77012.1"/>
    <property type="molecule type" value="Genomic_DNA"/>
</dbReference>
<organism evidence="1 2">
    <name type="scientific">Musa troglodytarum</name>
    <name type="common">fe'i banana</name>
    <dbReference type="NCBI Taxonomy" id="320322"/>
    <lineage>
        <taxon>Eukaryota</taxon>
        <taxon>Viridiplantae</taxon>
        <taxon>Streptophyta</taxon>
        <taxon>Embryophyta</taxon>
        <taxon>Tracheophyta</taxon>
        <taxon>Spermatophyta</taxon>
        <taxon>Magnoliopsida</taxon>
        <taxon>Liliopsida</taxon>
        <taxon>Zingiberales</taxon>
        <taxon>Musaceae</taxon>
        <taxon>Musa</taxon>
    </lineage>
</organism>
<dbReference type="AlphaFoldDB" id="A0A9E7JDW2"/>
<protein>
    <submittedName>
        <fullName evidence="1">Uncharacterized protein</fullName>
    </submittedName>
</protein>
<gene>
    <name evidence="1" type="ORF">MUK42_37317</name>
</gene>
<dbReference type="Proteomes" id="UP001055439">
    <property type="component" value="Chromosome 1"/>
</dbReference>
<accession>A0A9E7JDW2</accession>
<reference evidence="1" key="1">
    <citation type="submission" date="2022-05" db="EMBL/GenBank/DDBJ databases">
        <title>The Musa troglodytarum L. genome provides insights into the mechanism of non-climacteric behaviour and enrichment of carotenoids.</title>
        <authorList>
            <person name="Wang J."/>
        </authorList>
    </citation>
    <scope>NUCLEOTIDE SEQUENCE</scope>
    <source>
        <tissue evidence="1">Leaf</tissue>
    </source>
</reference>
<evidence type="ECO:0000313" key="1">
    <source>
        <dbReference type="EMBL" id="URD77012.1"/>
    </source>
</evidence>
<evidence type="ECO:0000313" key="2">
    <source>
        <dbReference type="Proteomes" id="UP001055439"/>
    </source>
</evidence>
<keyword evidence="2" id="KW-1185">Reference proteome</keyword>
<sequence length="97" mass="11247">MLCISPDHHCICFYACVLIHRLQVFLVVKQKCLDDHAVDVDEEPKKEETIHVANDEITVQELVAKVEMAPEEVLPTKETIVDKEMEKTVELLMWRCL</sequence>